<keyword evidence="3" id="KW-0804">Transcription</keyword>
<dbReference type="InterPro" id="IPR036388">
    <property type="entry name" value="WH-like_DNA-bd_sf"/>
</dbReference>
<dbReference type="EMBL" id="FPCH01000002">
    <property type="protein sequence ID" value="SFV32828.1"/>
    <property type="molecule type" value="Genomic_DNA"/>
</dbReference>
<evidence type="ECO:0000256" key="3">
    <source>
        <dbReference type="ARBA" id="ARBA00023163"/>
    </source>
</evidence>
<dbReference type="CDD" id="cd06170">
    <property type="entry name" value="LuxR_C_like"/>
    <property type="match status" value="1"/>
</dbReference>
<sequence length="356" mass="40176">MTFDSATSFSLIGRSATTIGTDKFYPCLLRILTSAIRHDMAMVMRYPRFAAPDFLTATGFSEELMEIYLAGFYRFDPFFRYWRTVGKCGVIPLYTAVAPAKRRTDYLRIFQPMAKIEDELGVFLPGAGGSSIALFIERSSGKFTPTEMEHVHHIYPVLAGLHDAHLRSIFSTLGTNVTGASPPSRPTMVVDKSGLRVHADSSWQDTEHHQPILRDALRRLEGQSKKTIPMPDGTILHMEHLPKDFPIAPEGKIFILEEPGLQPMAETSYAEHLPFGSALTDREVQIVKLVLQGFPTFEIARRLKITVGTVKNHRRRLYQKLDITSERELFLLYLQSLPRPQSTTTGDATPTEHLKR</sequence>
<protein>
    <submittedName>
        <fullName evidence="5">Regulatory protein, luxR family</fullName>
    </submittedName>
</protein>
<dbReference type="AlphaFoldDB" id="A0A1I7NDR2"/>
<reference evidence="6" key="1">
    <citation type="submission" date="2016-10" db="EMBL/GenBank/DDBJ databases">
        <authorList>
            <person name="Varghese N."/>
            <person name="Submissions S."/>
        </authorList>
    </citation>
    <scope>NUCLEOTIDE SEQUENCE [LARGE SCALE GENOMIC DNA]</scope>
    <source>
        <strain evidence="6">DSM 1565</strain>
    </source>
</reference>
<evidence type="ECO:0000313" key="5">
    <source>
        <dbReference type="EMBL" id="SFV32828.1"/>
    </source>
</evidence>
<dbReference type="SMART" id="SM00421">
    <property type="entry name" value="HTH_LUXR"/>
    <property type="match status" value="1"/>
</dbReference>
<keyword evidence="6" id="KW-1185">Reference proteome</keyword>
<evidence type="ECO:0000313" key="6">
    <source>
        <dbReference type="Proteomes" id="UP000199423"/>
    </source>
</evidence>
<dbReference type="GO" id="GO:0003677">
    <property type="term" value="F:DNA binding"/>
    <property type="evidence" value="ECO:0007669"/>
    <property type="project" value="UniProtKB-KW"/>
</dbReference>
<dbReference type="GO" id="GO:0006355">
    <property type="term" value="P:regulation of DNA-templated transcription"/>
    <property type="evidence" value="ECO:0007669"/>
    <property type="project" value="InterPro"/>
</dbReference>
<gene>
    <name evidence="5" type="ORF">SAMN04488557_1739</name>
</gene>
<keyword evidence="1" id="KW-0805">Transcription regulation</keyword>
<dbReference type="SUPFAM" id="SSF46894">
    <property type="entry name" value="C-terminal effector domain of the bipartite response regulators"/>
    <property type="match status" value="1"/>
</dbReference>
<dbReference type="PROSITE" id="PS50043">
    <property type="entry name" value="HTH_LUXR_2"/>
    <property type="match status" value="1"/>
</dbReference>
<evidence type="ECO:0000256" key="2">
    <source>
        <dbReference type="ARBA" id="ARBA00023125"/>
    </source>
</evidence>
<dbReference type="PANTHER" id="PTHR44688:SF16">
    <property type="entry name" value="DNA-BINDING TRANSCRIPTIONAL ACTIVATOR DEVR_DOSR"/>
    <property type="match status" value="1"/>
</dbReference>
<dbReference type="PROSITE" id="PS00622">
    <property type="entry name" value="HTH_LUXR_1"/>
    <property type="match status" value="1"/>
</dbReference>
<dbReference type="InterPro" id="IPR016032">
    <property type="entry name" value="Sig_transdc_resp-reg_C-effctor"/>
</dbReference>
<keyword evidence="2" id="KW-0238">DNA-binding</keyword>
<dbReference type="InterPro" id="IPR000792">
    <property type="entry name" value="Tscrpt_reg_LuxR_C"/>
</dbReference>
<feature type="domain" description="HTH luxR-type" evidence="4">
    <location>
        <begin position="272"/>
        <end position="337"/>
    </location>
</feature>
<dbReference type="Pfam" id="PF00196">
    <property type="entry name" value="GerE"/>
    <property type="match status" value="1"/>
</dbReference>
<evidence type="ECO:0000259" key="4">
    <source>
        <dbReference type="PROSITE" id="PS50043"/>
    </source>
</evidence>
<dbReference type="PRINTS" id="PR00038">
    <property type="entry name" value="HTHLUXR"/>
</dbReference>
<dbReference type="STRING" id="51670.SAMN04488557_1739"/>
<name>A0A1I7NDR2_9HYPH</name>
<dbReference type="RefSeq" id="WP_244531162.1">
    <property type="nucleotide sequence ID" value="NZ_FPCH01000002.1"/>
</dbReference>
<accession>A0A1I7NDR2</accession>
<dbReference type="PANTHER" id="PTHR44688">
    <property type="entry name" value="DNA-BINDING TRANSCRIPTIONAL ACTIVATOR DEVR_DOSR"/>
    <property type="match status" value="1"/>
</dbReference>
<proteinExistence type="predicted"/>
<evidence type="ECO:0000256" key="1">
    <source>
        <dbReference type="ARBA" id="ARBA00023015"/>
    </source>
</evidence>
<dbReference type="Gene3D" id="1.10.10.10">
    <property type="entry name" value="Winged helix-like DNA-binding domain superfamily/Winged helix DNA-binding domain"/>
    <property type="match status" value="1"/>
</dbReference>
<dbReference type="Proteomes" id="UP000199423">
    <property type="component" value="Unassembled WGS sequence"/>
</dbReference>
<organism evidence="5 6">
    <name type="scientific">Hyphomicrobium facile</name>
    <dbReference type="NCBI Taxonomy" id="51670"/>
    <lineage>
        <taxon>Bacteria</taxon>
        <taxon>Pseudomonadati</taxon>
        <taxon>Pseudomonadota</taxon>
        <taxon>Alphaproteobacteria</taxon>
        <taxon>Hyphomicrobiales</taxon>
        <taxon>Hyphomicrobiaceae</taxon>
        <taxon>Hyphomicrobium</taxon>
    </lineage>
</organism>